<dbReference type="SUPFAM" id="SSF49299">
    <property type="entry name" value="PKD domain"/>
    <property type="match status" value="1"/>
</dbReference>
<feature type="domain" description="PKD" evidence="4">
    <location>
        <begin position="393"/>
        <end position="475"/>
    </location>
</feature>
<evidence type="ECO:0000256" key="3">
    <source>
        <dbReference type="SAM" id="MobiDB-lite"/>
    </source>
</evidence>
<sequence length="475" mass="52324">MVLNRFDRRTFLKATGAGTSAIALGVPSAAANNGSRSRLQTNGRWIEDTDGNTIKLRGLAIADPGFYELYHPKSSTEVLEWATDPDRGWYPNVVRLPVTKDSVDEFGGPAAFVDDVLRPAVDLLEECGVYAMVDFHLVRPYTQAATDDYNADVESANELEPIDDVMTNFWSVVAPEFAADEHVIYEVFNEPTYPTTWGEYGESVDTREDTWLLWRDVAQPWVDLIRDHAPETALIIGSPSWTSETQFAPTHPFDGESLIYASHIYPDNGQPDEFDAEYGTPAEEVPVVCTEFGWDPDTDDHYAGTNSNWGEPVREWIESYENMGWTAWCFDDSWGPAMFDSPNAGGNEPWELKDGPEQHGGFIKSWLSETGSGNGDGSDGGGSDDGDGDTGTLVAEQSLSTTEASVGETITFEVRDTTDDDQWIDTLEWAFGDGTTDSSWWTQHAYDAVGSYTVALTATDNEGQTTTHEVTIAVS</sequence>
<evidence type="ECO:0000313" key="6">
    <source>
        <dbReference type="Proteomes" id="UP000019024"/>
    </source>
</evidence>
<evidence type="ECO:0000256" key="1">
    <source>
        <dbReference type="ARBA" id="ARBA00022801"/>
    </source>
</evidence>
<dbReference type="eggNOG" id="arCOG09007">
    <property type="taxonomic scope" value="Archaea"/>
</dbReference>
<dbReference type="EMBL" id="CP007057">
    <property type="protein sequence ID" value="AHG01968.1"/>
    <property type="molecule type" value="Genomic_DNA"/>
</dbReference>
<dbReference type="NCBIfam" id="TIGR01409">
    <property type="entry name" value="TAT_signal_seq"/>
    <property type="match status" value="1"/>
</dbReference>
<proteinExistence type="predicted"/>
<evidence type="ECO:0000259" key="4">
    <source>
        <dbReference type="PROSITE" id="PS50093"/>
    </source>
</evidence>
<dbReference type="InterPro" id="IPR013783">
    <property type="entry name" value="Ig-like_fold"/>
</dbReference>
<dbReference type="eggNOG" id="arCOG02546">
    <property type="taxonomic scope" value="Archaea"/>
</dbReference>
<dbReference type="CDD" id="cd00146">
    <property type="entry name" value="PKD"/>
    <property type="match status" value="1"/>
</dbReference>
<dbReference type="Pfam" id="PF18911">
    <property type="entry name" value="PKD_4"/>
    <property type="match status" value="1"/>
</dbReference>
<dbReference type="GO" id="GO:0000272">
    <property type="term" value="P:polysaccharide catabolic process"/>
    <property type="evidence" value="ECO:0007669"/>
    <property type="project" value="InterPro"/>
</dbReference>
<dbReference type="AlphaFoldDB" id="W0JY84"/>
<dbReference type="GO" id="GO:0004553">
    <property type="term" value="F:hydrolase activity, hydrolyzing O-glycosyl compounds"/>
    <property type="evidence" value="ECO:0007669"/>
    <property type="project" value="InterPro"/>
</dbReference>
<dbReference type="PROSITE" id="PS50093">
    <property type="entry name" value="PKD"/>
    <property type="match status" value="1"/>
</dbReference>
<dbReference type="InterPro" id="IPR022409">
    <property type="entry name" value="PKD/Chitinase_dom"/>
</dbReference>
<evidence type="ECO:0000256" key="2">
    <source>
        <dbReference type="ARBA" id="ARBA00023295"/>
    </source>
</evidence>
<reference evidence="5 6" key="1">
    <citation type="submission" date="2014-01" db="EMBL/GenBank/DDBJ databases">
        <authorList>
            <consortium name="DOE Joint Genome Institute"/>
            <person name="Anderson I."/>
            <person name="Huntemann M."/>
            <person name="Han J."/>
            <person name="Chen A."/>
            <person name="Kyrpides N."/>
            <person name="Mavromatis K."/>
            <person name="Markowitz V."/>
            <person name="Palaniappan K."/>
            <person name="Ivanova N."/>
            <person name="Schaumberg A."/>
            <person name="Pati A."/>
            <person name="Liolios K."/>
            <person name="Nordberg H.P."/>
            <person name="Cantor M.N."/>
            <person name="Hua S.X."/>
            <person name="Woyke T."/>
        </authorList>
    </citation>
    <scope>NUCLEOTIDE SEQUENCE [LARGE SCALE GENOMIC DNA]</scope>
    <source>
        <strain evidence="5 6">XH-48</strain>
        <plasmid evidence="6">2</plasmid>
    </source>
</reference>
<dbReference type="Pfam" id="PF00150">
    <property type="entry name" value="Cellulase"/>
    <property type="match status" value="1"/>
</dbReference>
<dbReference type="Gene3D" id="3.20.20.80">
    <property type="entry name" value="Glycosidases"/>
    <property type="match status" value="1"/>
</dbReference>
<keyword evidence="6" id="KW-1185">Reference proteome</keyword>
<dbReference type="PROSITE" id="PS51318">
    <property type="entry name" value="TAT"/>
    <property type="match status" value="1"/>
</dbReference>
<name>W0JY84_9EURY</name>
<evidence type="ECO:0000313" key="5">
    <source>
        <dbReference type="EMBL" id="AHG01968.1"/>
    </source>
</evidence>
<keyword evidence="5" id="KW-0614">Plasmid</keyword>
<keyword evidence="1" id="KW-0378">Hydrolase</keyword>
<dbReference type="PANTHER" id="PTHR34142:SF1">
    <property type="entry name" value="GLYCOSIDE HYDROLASE FAMILY 5 DOMAIN-CONTAINING PROTEIN"/>
    <property type="match status" value="1"/>
</dbReference>
<accession>W0JY84</accession>
<dbReference type="InterPro" id="IPR017853">
    <property type="entry name" value="GH"/>
</dbReference>
<dbReference type="InterPro" id="IPR000601">
    <property type="entry name" value="PKD_dom"/>
</dbReference>
<dbReference type="PROSITE" id="PS00659">
    <property type="entry name" value="GLYCOSYL_HYDROL_F5"/>
    <property type="match status" value="1"/>
</dbReference>
<organism evidence="5 6">
    <name type="scientific">Halostagnicola larsenii XH-48</name>
    <dbReference type="NCBI Taxonomy" id="797299"/>
    <lineage>
        <taxon>Archaea</taxon>
        <taxon>Methanobacteriati</taxon>
        <taxon>Methanobacteriota</taxon>
        <taxon>Stenosarchaea group</taxon>
        <taxon>Halobacteria</taxon>
        <taxon>Halobacteriales</taxon>
        <taxon>Natrialbaceae</taxon>
        <taxon>Halostagnicola</taxon>
    </lineage>
</organism>
<protein>
    <recommendedName>
        <fullName evidence="4">PKD domain-containing protein</fullName>
    </recommendedName>
</protein>
<feature type="region of interest" description="Disordered" evidence="3">
    <location>
        <begin position="340"/>
        <end position="390"/>
    </location>
</feature>
<geneLocation type="plasmid" evidence="6">
    <name>2</name>
</geneLocation>
<gene>
    <name evidence="5" type="ORF">HALLA_01325</name>
</gene>
<feature type="compositionally biased region" description="Gly residues" evidence="3">
    <location>
        <begin position="372"/>
        <end position="381"/>
    </location>
</feature>
<dbReference type="HOGENOM" id="CLU_513529_0_0_2"/>
<dbReference type="SMART" id="SM00089">
    <property type="entry name" value="PKD"/>
    <property type="match status" value="1"/>
</dbReference>
<dbReference type="InterPro" id="IPR035986">
    <property type="entry name" value="PKD_dom_sf"/>
</dbReference>
<dbReference type="KEGG" id="hlr:HALLA_01325"/>
<dbReference type="InterPro" id="IPR019546">
    <property type="entry name" value="TAT_signal_bac_arc"/>
</dbReference>
<dbReference type="InterPro" id="IPR018087">
    <property type="entry name" value="Glyco_hydro_5_CS"/>
</dbReference>
<dbReference type="PANTHER" id="PTHR34142">
    <property type="entry name" value="ENDO-BETA-1,4-GLUCANASE A"/>
    <property type="match status" value="1"/>
</dbReference>
<dbReference type="InterPro" id="IPR001547">
    <property type="entry name" value="Glyco_hydro_5"/>
</dbReference>
<dbReference type="InterPro" id="IPR006311">
    <property type="entry name" value="TAT_signal"/>
</dbReference>
<dbReference type="Proteomes" id="UP000019024">
    <property type="component" value="Plasmid unnamed2"/>
</dbReference>
<dbReference type="SUPFAM" id="SSF51445">
    <property type="entry name" value="(Trans)glycosidases"/>
    <property type="match status" value="1"/>
</dbReference>
<keyword evidence="2" id="KW-0326">Glycosidase</keyword>
<dbReference type="Gene3D" id="2.60.40.10">
    <property type="entry name" value="Immunoglobulins"/>
    <property type="match status" value="1"/>
</dbReference>